<keyword evidence="3" id="KW-1185">Reference proteome</keyword>
<dbReference type="SUPFAM" id="SSF52047">
    <property type="entry name" value="RNI-like"/>
    <property type="match status" value="1"/>
</dbReference>
<dbReference type="GO" id="GO:0019005">
    <property type="term" value="C:SCF ubiquitin ligase complex"/>
    <property type="evidence" value="ECO:0007669"/>
    <property type="project" value="TreeGrafter"/>
</dbReference>
<protein>
    <submittedName>
        <fullName evidence="2">F-box/LRR-repeat protein 2</fullName>
    </submittedName>
</protein>
<dbReference type="SUPFAM" id="SSF81383">
    <property type="entry name" value="F-box domain"/>
    <property type="match status" value="1"/>
</dbReference>
<gene>
    <name evidence="2" type="ORF">OBRU01_02721</name>
</gene>
<dbReference type="GO" id="GO:0031146">
    <property type="term" value="P:SCF-dependent proteasomal ubiquitin-dependent protein catabolic process"/>
    <property type="evidence" value="ECO:0007669"/>
    <property type="project" value="TreeGrafter"/>
</dbReference>
<dbReference type="Gene3D" id="3.80.10.10">
    <property type="entry name" value="Ribonuclease Inhibitor"/>
    <property type="match status" value="1"/>
</dbReference>
<dbReference type="InterPro" id="IPR001810">
    <property type="entry name" value="F-box_dom"/>
</dbReference>
<dbReference type="InterPro" id="IPR036047">
    <property type="entry name" value="F-box-like_dom_sf"/>
</dbReference>
<sequence length="419" mass="46731">DPEDTPNTDESYSILDILNRDCLDHILNYIPILDIIRTERVSKRWQNMMQEHLEGRRTFKTSWWEMAPPLTTAVLRRVLQKLGGSLTRLHIDHHWSALNDRTAHILTDSSLVQIVKNDSSIESLVVSNNTHVTGLFLTGSSPPKLNSLSFYNCYSLQGTVLCAAIDTLPLITTLRLDMCPISMWKIIPLILQKLLKLEELSLSEYTSVDCLYTQNSDFGDAIANLPELKVLNLSKNIYVTNAVLKKLKRLDVSYLAALTDRGLTAASRLPLLRSLTARGNPALTARPFVACLSACPLLQEVDACGCDSVTEEVVCAALLALDSRPRLVALHLAGTAAAVSNKVQCCVTGDLSNPNLRPDFMDQIFDDSSEDSFDDMYDFDHDAFNDFFAAEDELFLDEEDFEDYEGIAYGLHGPDIILL</sequence>
<proteinExistence type="predicted"/>
<dbReference type="PANTHER" id="PTHR13318">
    <property type="entry name" value="PARTNER OF PAIRED, ISOFORM B-RELATED"/>
    <property type="match status" value="1"/>
</dbReference>
<feature type="non-terminal residue" evidence="2">
    <location>
        <position position="1"/>
    </location>
</feature>
<feature type="domain" description="F-box" evidence="1">
    <location>
        <begin position="12"/>
        <end position="62"/>
    </location>
</feature>
<dbReference type="STRING" id="104452.A0A0L7LSD4"/>
<dbReference type="EMBL" id="JTDY01000206">
    <property type="protein sequence ID" value="KOB78294.1"/>
    <property type="molecule type" value="Genomic_DNA"/>
</dbReference>
<reference evidence="2 3" key="1">
    <citation type="journal article" date="2015" name="Genome Biol. Evol.">
        <title>The genome of winter moth (Operophtera brumata) provides a genomic perspective on sexual dimorphism and phenology.</title>
        <authorList>
            <person name="Derks M.F."/>
            <person name="Smit S."/>
            <person name="Salis L."/>
            <person name="Schijlen E."/>
            <person name="Bossers A."/>
            <person name="Mateman C."/>
            <person name="Pijl A.S."/>
            <person name="de Ridder D."/>
            <person name="Groenen M.A."/>
            <person name="Visser M.E."/>
            <person name="Megens H.J."/>
        </authorList>
    </citation>
    <scope>NUCLEOTIDE SEQUENCE [LARGE SCALE GENOMIC DNA]</scope>
    <source>
        <strain evidence="2">WM2013NL</strain>
        <tissue evidence="2">Head and thorax</tissue>
    </source>
</reference>
<dbReference type="Pfam" id="PF00646">
    <property type="entry name" value="F-box"/>
    <property type="match status" value="1"/>
</dbReference>
<dbReference type="Proteomes" id="UP000037510">
    <property type="component" value="Unassembled WGS sequence"/>
</dbReference>
<name>A0A0L7LSD4_OPEBR</name>
<evidence type="ECO:0000313" key="3">
    <source>
        <dbReference type="Proteomes" id="UP000037510"/>
    </source>
</evidence>
<evidence type="ECO:0000259" key="1">
    <source>
        <dbReference type="PROSITE" id="PS50181"/>
    </source>
</evidence>
<comment type="caution">
    <text evidence="2">The sequence shown here is derived from an EMBL/GenBank/DDBJ whole genome shotgun (WGS) entry which is preliminary data.</text>
</comment>
<dbReference type="InterPro" id="IPR032675">
    <property type="entry name" value="LRR_dom_sf"/>
</dbReference>
<accession>A0A0L7LSD4</accession>
<dbReference type="PROSITE" id="PS50181">
    <property type="entry name" value="FBOX"/>
    <property type="match status" value="1"/>
</dbReference>
<dbReference type="AlphaFoldDB" id="A0A0L7LSD4"/>
<evidence type="ECO:0000313" key="2">
    <source>
        <dbReference type="EMBL" id="KOB78294.1"/>
    </source>
</evidence>
<dbReference type="SMART" id="SM00256">
    <property type="entry name" value="FBOX"/>
    <property type="match status" value="1"/>
</dbReference>
<organism evidence="2 3">
    <name type="scientific">Operophtera brumata</name>
    <name type="common">Winter moth</name>
    <name type="synonym">Phalaena brumata</name>
    <dbReference type="NCBI Taxonomy" id="104452"/>
    <lineage>
        <taxon>Eukaryota</taxon>
        <taxon>Metazoa</taxon>
        <taxon>Ecdysozoa</taxon>
        <taxon>Arthropoda</taxon>
        <taxon>Hexapoda</taxon>
        <taxon>Insecta</taxon>
        <taxon>Pterygota</taxon>
        <taxon>Neoptera</taxon>
        <taxon>Endopterygota</taxon>
        <taxon>Lepidoptera</taxon>
        <taxon>Glossata</taxon>
        <taxon>Ditrysia</taxon>
        <taxon>Geometroidea</taxon>
        <taxon>Geometridae</taxon>
        <taxon>Larentiinae</taxon>
        <taxon>Operophtera</taxon>
    </lineage>
</organism>